<dbReference type="GO" id="GO:0005737">
    <property type="term" value="C:cytoplasm"/>
    <property type="evidence" value="ECO:0007669"/>
    <property type="project" value="UniProtKB-SubCell"/>
</dbReference>
<dbReference type="InterPro" id="IPR023539">
    <property type="entry name" value="RNase_P_comp-3_arc"/>
</dbReference>
<proteinExistence type="inferred from homology"/>
<sequence>MYEAVHAHPDGDSTVARFAATAASVGYDGVVVRSRSDARPDVDHDAVAEEYGIDVVSGVELDAEDTSQASGAIANLREQATVLVARGGTPELNRFVAESERVDVLAGPMRGSGDVNHVVVKAAERNAVHVEFDFSKVLRASGGERVQALRGLRKLRELVAHYDAPYVVSADPESHLQLRAPRELLAVGEEVGFDRDQIRAGLEAWGDLAERNRHRTSEEFITSGVERGRYEEDS</sequence>
<dbReference type="KEGG" id="hhb:Hhub_2596"/>
<dbReference type="GeneID" id="26659231"/>
<dbReference type="Proteomes" id="UP000066737">
    <property type="component" value="Chromosome I"/>
</dbReference>
<evidence type="ECO:0000256" key="6">
    <source>
        <dbReference type="HAMAP-Rule" id="MF_00756"/>
    </source>
</evidence>
<keyword evidence="5 6" id="KW-0378">Hydrolase</keyword>
<keyword evidence="8" id="KW-1185">Reference proteome</keyword>
<dbReference type="AlphaFoldDB" id="A0A0U5H238"/>
<dbReference type="Pfam" id="PF01876">
    <property type="entry name" value="RNase_P_p30"/>
    <property type="match status" value="1"/>
</dbReference>
<dbReference type="GO" id="GO:0030677">
    <property type="term" value="C:ribonuclease P complex"/>
    <property type="evidence" value="ECO:0007669"/>
    <property type="project" value="UniProtKB-UniRule"/>
</dbReference>
<dbReference type="GO" id="GO:0001682">
    <property type="term" value="P:tRNA 5'-leader removal"/>
    <property type="evidence" value="ECO:0007669"/>
    <property type="project" value="UniProtKB-UniRule"/>
</dbReference>
<reference evidence="8" key="1">
    <citation type="journal article" date="2016" name="Environ. Microbiol.">
        <title>The complete genome of a viable archaeum isolated from 123-million-year-old rock salt.</title>
        <authorList>
            <person name="Jaakkola S.T."/>
            <person name="Pfeiffer F."/>
            <person name="Ravantti J.J."/>
            <person name="Guo Q."/>
            <person name="Liu Y."/>
            <person name="Chen X."/>
            <person name="Ma H."/>
            <person name="Yang C."/>
            <person name="Oksanen H.M."/>
            <person name="Bamford D.H."/>
        </authorList>
    </citation>
    <scope>NUCLEOTIDE SEQUENCE</scope>
    <source>
        <strain evidence="8">JI20-1</strain>
    </source>
</reference>
<evidence type="ECO:0000313" key="8">
    <source>
        <dbReference type="Proteomes" id="UP000066737"/>
    </source>
</evidence>
<keyword evidence="4 6" id="KW-0255">Endonuclease</keyword>
<dbReference type="RefSeq" id="WP_059057030.1">
    <property type="nucleotide sequence ID" value="NZ_CEML01000001.1"/>
</dbReference>
<evidence type="ECO:0000256" key="5">
    <source>
        <dbReference type="ARBA" id="ARBA00022801"/>
    </source>
</evidence>
<keyword evidence="1 6" id="KW-0963">Cytoplasm</keyword>
<name>A0A0U5H238_9EURY</name>
<protein>
    <recommendedName>
        <fullName evidence="6">Ribonuclease P protein component 3</fullName>
        <shortName evidence="6">RNase P component 3</shortName>
        <ecNumber evidence="6">3.1.26.5</ecNumber>
    </recommendedName>
    <alternativeName>
        <fullName evidence="6">Rpp30</fullName>
    </alternativeName>
</protein>
<dbReference type="InterPro" id="IPR016195">
    <property type="entry name" value="Pol/histidinol_Pase-like"/>
</dbReference>
<keyword evidence="2 6" id="KW-0819">tRNA processing</keyword>
<keyword evidence="3 6" id="KW-0540">Nuclease</keyword>
<evidence type="ECO:0000256" key="3">
    <source>
        <dbReference type="ARBA" id="ARBA00022722"/>
    </source>
</evidence>
<evidence type="ECO:0000256" key="2">
    <source>
        <dbReference type="ARBA" id="ARBA00022694"/>
    </source>
</evidence>
<comment type="subcellular location">
    <subcellularLocation>
        <location evidence="6">Cytoplasm</location>
    </subcellularLocation>
</comment>
<dbReference type="STRING" id="1407499.HHUB_2596"/>
<dbReference type="EC" id="3.1.26.5" evidence="6"/>
<dbReference type="Gene3D" id="3.20.20.140">
    <property type="entry name" value="Metal-dependent hydrolases"/>
    <property type="match status" value="1"/>
</dbReference>
<dbReference type="GO" id="GO:0004526">
    <property type="term" value="F:ribonuclease P activity"/>
    <property type="evidence" value="ECO:0007669"/>
    <property type="project" value="UniProtKB-UniRule"/>
</dbReference>
<dbReference type="HAMAP" id="MF_00756">
    <property type="entry name" value="RNase_P_3"/>
    <property type="match status" value="1"/>
</dbReference>
<comment type="subunit">
    <text evidence="6">Consists of a catalytic RNA component and at least 4-5 protein subunits.</text>
</comment>
<evidence type="ECO:0000313" key="7">
    <source>
        <dbReference type="EMBL" id="CQH57763.1"/>
    </source>
</evidence>
<accession>A0A0U5H238</accession>
<comment type="function">
    <text evidence="6">Part of ribonuclease P, a protein complex that generates mature tRNA molecules by cleaving their 5'-ends.</text>
</comment>
<organism evidence="7 8">
    <name type="scientific">Halobacterium hubeiense</name>
    <dbReference type="NCBI Taxonomy" id="1407499"/>
    <lineage>
        <taxon>Archaea</taxon>
        <taxon>Methanobacteriati</taxon>
        <taxon>Methanobacteriota</taxon>
        <taxon>Stenosarchaea group</taxon>
        <taxon>Halobacteria</taxon>
        <taxon>Halobacteriales</taxon>
        <taxon>Halobacteriaceae</taxon>
        <taxon>Halobacterium</taxon>
    </lineage>
</organism>
<evidence type="ECO:0000256" key="4">
    <source>
        <dbReference type="ARBA" id="ARBA00022759"/>
    </source>
</evidence>
<comment type="catalytic activity">
    <reaction evidence="6">
        <text>Endonucleolytic cleavage of RNA, removing 5'-extranucleotides from tRNA precursor.</text>
        <dbReference type="EC" id="3.1.26.5"/>
    </reaction>
</comment>
<dbReference type="InterPro" id="IPR002738">
    <property type="entry name" value="RNase_P_p30"/>
</dbReference>
<dbReference type="SUPFAM" id="SSF89550">
    <property type="entry name" value="PHP domain-like"/>
    <property type="match status" value="1"/>
</dbReference>
<dbReference type="EMBL" id="LN831302">
    <property type="protein sequence ID" value="CQH57763.1"/>
    <property type="molecule type" value="Genomic_DNA"/>
</dbReference>
<comment type="similarity">
    <text evidence="6">Belongs to the eukaryotic/archaeal RNase P protein component 3 family.</text>
</comment>
<dbReference type="OrthoDB" id="85765at2157"/>
<evidence type="ECO:0000256" key="1">
    <source>
        <dbReference type="ARBA" id="ARBA00022490"/>
    </source>
</evidence>
<gene>
    <name evidence="6 7" type="primary">rnp3</name>
    <name evidence="7" type="ORF">HHUB_2596</name>
</gene>